<gene>
    <name evidence="4" type="ORF">BKA15_002005</name>
</gene>
<dbReference type="InterPro" id="IPR001451">
    <property type="entry name" value="Hexapep"/>
</dbReference>
<organism evidence="4 5">
    <name type="scientific">Microlunatus parietis</name>
    <dbReference type="NCBI Taxonomy" id="682979"/>
    <lineage>
        <taxon>Bacteria</taxon>
        <taxon>Bacillati</taxon>
        <taxon>Actinomycetota</taxon>
        <taxon>Actinomycetes</taxon>
        <taxon>Propionibacteriales</taxon>
        <taxon>Propionibacteriaceae</taxon>
        <taxon>Microlunatus</taxon>
    </lineage>
</organism>
<evidence type="ECO:0000313" key="4">
    <source>
        <dbReference type="EMBL" id="NYE70676.1"/>
    </source>
</evidence>
<dbReference type="GO" id="GO:0008374">
    <property type="term" value="F:O-acyltransferase activity"/>
    <property type="evidence" value="ECO:0007669"/>
    <property type="project" value="TreeGrafter"/>
</dbReference>
<dbReference type="Pfam" id="PF00132">
    <property type="entry name" value="Hexapep"/>
    <property type="match status" value="1"/>
</dbReference>
<proteinExistence type="inferred from homology"/>
<dbReference type="Gene3D" id="2.160.10.10">
    <property type="entry name" value="Hexapeptide repeat proteins"/>
    <property type="match status" value="1"/>
</dbReference>
<name>A0A7Y9I5H5_9ACTN</name>
<dbReference type="AlphaFoldDB" id="A0A7Y9I5H5"/>
<dbReference type="InterPro" id="IPR018357">
    <property type="entry name" value="Hexapep_transf_CS"/>
</dbReference>
<dbReference type="EMBL" id="JACCBU010000001">
    <property type="protein sequence ID" value="NYE70676.1"/>
    <property type="molecule type" value="Genomic_DNA"/>
</dbReference>
<dbReference type="PROSITE" id="PS00101">
    <property type="entry name" value="HEXAPEP_TRANSFERASES"/>
    <property type="match status" value="1"/>
</dbReference>
<evidence type="ECO:0000256" key="2">
    <source>
        <dbReference type="ARBA" id="ARBA00022679"/>
    </source>
</evidence>
<dbReference type="CDD" id="cd04647">
    <property type="entry name" value="LbH_MAT_like"/>
    <property type="match status" value="1"/>
</dbReference>
<dbReference type="PANTHER" id="PTHR23416">
    <property type="entry name" value="SIALIC ACID SYNTHASE-RELATED"/>
    <property type="match status" value="1"/>
</dbReference>
<evidence type="ECO:0000256" key="1">
    <source>
        <dbReference type="ARBA" id="ARBA00007274"/>
    </source>
</evidence>
<evidence type="ECO:0000313" key="5">
    <source>
        <dbReference type="Proteomes" id="UP000569914"/>
    </source>
</evidence>
<dbReference type="InterPro" id="IPR051159">
    <property type="entry name" value="Hexapeptide_acetyltransf"/>
</dbReference>
<evidence type="ECO:0000256" key="3">
    <source>
        <dbReference type="ARBA" id="ARBA00022737"/>
    </source>
</evidence>
<dbReference type="InterPro" id="IPR011004">
    <property type="entry name" value="Trimer_LpxA-like_sf"/>
</dbReference>
<keyword evidence="5" id="KW-1185">Reference proteome</keyword>
<accession>A0A7Y9I5H5</accession>
<keyword evidence="3" id="KW-0677">Repeat</keyword>
<protein>
    <submittedName>
        <fullName evidence="4">Acetyltransferase-like isoleucine patch superfamily enzyme</fullName>
    </submittedName>
</protein>
<dbReference type="RefSeq" id="WP_179750310.1">
    <property type="nucleotide sequence ID" value="NZ_JACCBU010000001.1"/>
</dbReference>
<comment type="similarity">
    <text evidence="1">Belongs to the transferase hexapeptide repeat family.</text>
</comment>
<dbReference type="GO" id="GO:0005829">
    <property type="term" value="C:cytosol"/>
    <property type="evidence" value="ECO:0007669"/>
    <property type="project" value="TreeGrafter"/>
</dbReference>
<reference evidence="4 5" key="1">
    <citation type="submission" date="2020-07" db="EMBL/GenBank/DDBJ databases">
        <title>Sequencing the genomes of 1000 actinobacteria strains.</title>
        <authorList>
            <person name="Klenk H.-P."/>
        </authorList>
    </citation>
    <scope>NUCLEOTIDE SEQUENCE [LARGE SCALE GENOMIC DNA]</scope>
    <source>
        <strain evidence="4 5">DSM 22083</strain>
    </source>
</reference>
<keyword evidence="2 4" id="KW-0808">Transferase</keyword>
<sequence length="560" mass="60629">MTTADLTHDYSPWSFYRRATDEEKKLQFEHQQRLLEQHPDWQLGEEVFLSPLAAVQCETLRMGKRSYVAAHAYLSQEVTLGDFCTVNAFTVVRGKITMGDAVRIGAHTSILGFNHTMADPDTWVFKQPTTSQGITIGTDVWIGSHVVIVDGVTIGDRAMIAAGAVVTRDVPAGAVVGGNPAKVIKWRVPALAQPPRDDLGTALTAFVARAKEQGPAVLASYWDEERQRYVDPMAGRLTVRADCDAIEIAQYLTGSTPLPWNAEQAVERLSRLQDAGSGLVPDLAADGTPQPAPTDVVAGGSYEILCVGYALDVLGAAFPHPIKAVSGLAPDRLTAMLDGLDWAGRAWGSGSMIDGIGTALLWDLRHPGADHDQAKLLLDTVIGWMVHNADPATGMWGRAETAGLLQVVNGFYRASRGTFAQFGLPVPYPERVIDTVLQHVRDRSLFAPVRQNACNVLDVAHPLWLAARQTSHRSDEVASVARTLLGDALGNWVDDQGFAFLAARPENAGLPKAVPGLQGTEMWLAIIWLLADLSGMSEAVGYRPRGVHRPEPALRLDRIP</sequence>
<dbReference type="Proteomes" id="UP000569914">
    <property type="component" value="Unassembled WGS sequence"/>
</dbReference>
<dbReference type="PANTHER" id="PTHR23416:SF23">
    <property type="entry name" value="ACETYLTRANSFERASE C18B11.09C-RELATED"/>
    <property type="match status" value="1"/>
</dbReference>
<dbReference type="SUPFAM" id="SSF51161">
    <property type="entry name" value="Trimeric LpxA-like enzymes"/>
    <property type="match status" value="1"/>
</dbReference>
<comment type="caution">
    <text evidence="4">The sequence shown here is derived from an EMBL/GenBank/DDBJ whole genome shotgun (WGS) entry which is preliminary data.</text>
</comment>